<reference evidence="2 3" key="1">
    <citation type="submission" date="2019-08" db="EMBL/GenBank/DDBJ databases">
        <title>In-depth cultivation of the pig gut microbiome towards novel bacterial diversity and tailored functional studies.</title>
        <authorList>
            <person name="Wylensek D."/>
            <person name="Hitch T.C.A."/>
            <person name="Clavel T."/>
        </authorList>
    </citation>
    <scope>NUCLEOTIDE SEQUENCE [LARGE SCALE GENOMIC DNA]</scope>
    <source>
        <strain evidence="2 3">Oil+RF-744-WCA-WT-11</strain>
    </source>
</reference>
<gene>
    <name evidence="2" type="ORF">FYJ35_04445</name>
</gene>
<sequence>MLKQLSIYAENKKGTLEHITGVLLREGINILGSMTEDSAEYGVNRMVVSDPEKAKDALRKEGYQVSVRDVVGVEVEDKVGNLNHLLKALLDMNINVGYLYLSFNRQSGLPIMVFSTDDVWEVENAIRDRGFHTL</sequence>
<dbReference type="PANTHER" id="PTHR40099:SF1">
    <property type="entry name" value="ACETOLACTATE SYNTHASE, SMALL SUBUNIT"/>
    <property type="match status" value="1"/>
</dbReference>
<keyword evidence="3" id="KW-1185">Reference proteome</keyword>
<dbReference type="AlphaFoldDB" id="A0A6L5X262"/>
<dbReference type="Gene3D" id="3.30.2130.10">
    <property type="entry name" value="VC0802-like"/>
    <property type="match status" value="1"/>
</dbReference>
<evidence type="ECO:0000259" key="1">
    <source>
        <dbReference type="PROSITE" id="PS51671"/>
    </source>
</evidence>
<accession>A0A6L5X262</accession>
<comment type="caution">
    <text evidence="2">The sequence shown here is derived from an EMBL/GenBank/DDBJ whole genome shotgun (WGS) entry which is preliminary data.</text>
</comment>
<dbReference type="Pfam" id="PF19571">
    <property type="entry name" value="ACT_8"/>
    <property type="match status" value="1"/>
</dbReference>
<organism evidence="2 3">
    <name type="scientific">Porcincola intestinalis</name>
    <dbReference type="NCBI Taxonomy" id="2606632"/>
    <lineage>
        <taxon>Bacteria</taxon>
        <taxon>Bacillati</taxon>
        <taxon>Bacillota</taxon>
        <taxon>Clostridia</taxon>
        <taxon>Lachnospirales</taxon>
        <taxon>Lachnospiraceae</taxon>
        <taxon>Porcincola</taxon>
    </lineage>
</organism>
<dbReference type="SUPFAM" id="SSF55021">
    <property type="entry name" value="ACT-like"/>
    <property type="match status" value="2"/>
</dbReference>
<dbReference type="RefSeq" id="WP_154523766.1">
    <property type="nucleotide sequence ID" value="NZ_JAQYJL010000016.1"/>
</dbReference>
<name>A0A6L5X262_9FIRM</name>
<dbReference type="Proteomes" id="UP000481852">
    <property type="component" value="Unassembled WGS sequence"/>
</dbReference>
<dbReference type="InterPro" id="IPR045865">
    <property type="entry name" value="ACT-like_dom_sf"/>
</dbReference>
<dbReference type="InterPro" id="IPR002912">
    <property type="entry name" value="ACT_dom"/>
</dbReference>
<feature type="domain" description="ACT" evidence="1">
    <location>
        <begin position="4"/>
        <end position="75"/>
    </location>
</feature>
<dbReference type="PANTHER" id="PTHR40099">
    <property type="entry name" value="ACETOLACTATE SYNTHASE, SMALL SUBUNIT"/>
    <property type="match status" value="1"/>
</dbReference>
<dbReference type="InterPro" id="IPR045739">
    <property type="entry name" value="ACT_dom_pair"/>
</dbReference>
<proteinExistence type="predicted"/>
<evidence type="ECO:0000313" key="2">
    <source>
        <dbReference type="EMBL" id="MSS14300.1"/>
    </source>
</evidence>
<protein>
    <submittedName>
        <fullName evidence="2">Amino acid-binding protein</fullName>
    </submittedName>
</protein>
<dbReference type="EMBL" id="VULZ01000003">
    <property type="protein sequence ID" value="MSS14300.1"/>
    <property type="molecule type" value="Genomic_DNA"/>
</dbReference>
<evidence type="ECO:0000313" key="3">
    <source>
        <dbReference type="Proteomes" id="UP000481852"/>
    </source>
</evidence>
<dbReference type="PROSITE" id="PS51671">
    <property type="entry name" value="ACT"/>
    <property type="match status" value="1"/>
</dbReference>